<sequence length="166" mass="19275">MVLWSLFEVGSFPSFTTRNTPSPWQDQKSSSESASNSPAPPGPEADYVELPDDPEDEVGVFKKMWDHQYKFLRRLYLRTEVIEKTGTDDEKQNATAYLIDMRQLERVRKQVNKALAAYSTASTSAGQRWQELFRLNCEYTSAIQTQNPRNWTIPRYKDLYSTHIKL</sequence>
<organism evidence="2 3">
    <name type="scientific">Phialocephala subalpina</name>
    <dbReference type="NCBI Taxonomy" id="576137"/>
    <lineage>
        <taxon>Eukaryota</taxon>
        <taxon>Fungi</taxon>
        <taxon>Dikarya</taxon>
        <taxon>Ascomycota</taxon>
        <taxon>Pezizomycotina</taxon>
        <taxon>Leotiomycetes</taxon>
        <taxon>Helotiales</taxon>
        <taxon>Mollisiaceae</taxon>
        <taxon>Phialocephala</taxon>
        <taxon>Phialocephala fortinii species complex</taxon>
    </lineage>
</organism>
<dbReference type="OrthoDB" id="10491767at2759"/>
<dbReference type="Proteomes" id="UP000184330">
    <property type="component" value="Unassembled WGS sequence"/>
</dbReference>
<evidence type="ECO:0000256" key="1">
    <source>
        <dbReference type="SAM" id="MobiDB-lite"/>
    </source>
</evidence>
<accession>A0A1L7XK22</accession>
<gene>
    <name evidence="2" type="ORF">PAC_15254</name>
</gene>
<feature type="region of interest" description="Disordered" evidence="1">
    <location>
        <begin position="10"/>
        <end position="53"/>
    </location>
</feature>
<evidence type="ECO:0000313" key="2">
    <source>
        <dbReference type="EMBL" id="CZR65354.1"/>
    </source>
</evidence>
<proteinExistence type="predicted"/>
<reference evidence="2 3" key="1">
    <citation type="submission" date="2016-03" db="EMBL/GenBank/DDBJ databases">
        <authorList>
            <person name="Ploux O."/>
        </authorList>
    </citation>
    <scope>NUCLEOTIDE SEQUENCE [LARGE SCALE GENOMIC DNA]</scope>
    <source>
        <strain evidence="2 3">UAMH 11012</strain>
    </source>
</reference>
<keyword evidence="3" id="KW-1185">Reference proteome</keyword>
<feature type="compositionally biased region" description="Polar residues" evidence="1">
    <location>
        <begin position="13"/>
        <end position="28"/>
    </location>
</feature>
<dbReference type="AlphaFoldDB" id="A0A1L7XK22"/>
<evidence type="ECO:0000313" key="3">
    <source>
        <dbReference type="Proteomes" id="UP000184330"/>
    </source>
</evidence>
<dbReference type="EMBL" id="FJOG01000030">
    <property type="protein sequence ID" value="CZR65354.1"/>
    <property type="molecule type" value="Genomic_DNA"/>
</dbReference>
<name>A0A1L7XK22_9HELO</name>
<protein>
    <submittedName>
        <fullName evidence="2">Uncharacterized protein</fullName>
    </submittedName>
</protein>